<keyword evidence="2" id="KW-1185">Reference proteome</keyword>
<gene>
    <name evidence="1" type="ORF">HPB50_010624</name>
</gene>
<evidence type="ECO:0000313" key="2">
    <source>
        <dbReference type="Proteomes" id="UP000821845"/>
    </source>
</evidence>
<name>A0ACB7S5K4_HYAAI</name>
<protein>
    <submittedName>
        <fullName evidence="1">Uncharacterized protein</fullName>
    </submittedName>
</protein>
<sequence>MSASPLSLLPSTVNLGDGECPCSAEGDCSFQCPSRARLPAASRRVLCPVGWPRCIAVASTCMLAVQFSLLVAFFLLPSVKSPTPSPPTDEGTHRFHNCHQPEEKNRLRRCLRVTSNAGALKVAVLLDLPLLRFLFYQPSLKGGAVKHGTPRSPIQLRRYVPDHLLHSNRSRDVDPSEVPIFCVFRNSVYWKFKKVRYRLGTVPHSLCTHLLYHSAKYSSGAIVSRETLFDEIYQGFTIAANMRRIWRHLRVLLTLFVSKPETAEFSESIQSGRDVIFGEAAYRWLTSHKFDGLNLDWPYAGGPCGSSSDVSRYTALLRSLKTRFQSRFMLTVTVPGELEDVSKGLDLLAASEVSDFLLLRSQRRRNLDPFQYDCPGHAVAPVFFALKALAPNAKICISISFEVRAFKSVANRSDAETRMEPADPTGYTGTAGLRAFSEVCKASDVSVDPVKYCTLASASRNVKLALETPLSIRQKLGALSKPCVVLWDMELDDFEGHCSAASRHPWPLTAAVYNALN</sequence>
<reference evidence="1" key="1">
    <citation type="submission" date="2020-05" db="EMBL/GenBank/DDBJ databases">
        <title>Large-scale comparative analyses of tick genomes elucidate their genetic diversity and vector capacities.</title>
        <authorList>
            <person name="Jia N."/>
            <person name="Wang J."/>
            <person name="Shi W."/>
            <person name="Du L."/>
            <person name="Sun Y."/>
            <person name="Zhan W."/>
            <person name="Jiang J."/>
            <person name="Wang Q."/>
            <person name="Zhang B."/>
            <person name="Ji P."/>
            <person name="Sakyi L.B."/>
            <person name="Cui X."/>
            <person name="Yuan T."/>
            <person name="Jiang B."/>
            <person name="Yang W."/>
            <person name="Lam T.T.-Y."/>
            <person name="Chang Q."/>
            <person name="Ding S."/>
            <person name="Wang X."/>
            <person name="Zhu J."/>
            <person name="Ruan X."/>
            <person name="Zhao L."/>
            <person name="Wei J."/>
            <person name="Que T."/>
            <person name="Du C."/>
            <person name="Cheng J."/>
            <person name="Dai P."/>
            <person name="Han X."/>
            <person name="Huang E."/>
            <person name="Gao Y."/>
            <person name="Liu J."/>
            <person name="Shao H."/>
            <person name="Ye R."/>
            <person name="Li L."/>
            <person name="Wei W."/>
            <person name="Wang X."/>
            <person name="Wang C."/>
            <person name="Yang T."/>
            <person name="Huo Q."/>
            <person name="Li W."/>
            <person name="Guo W."/>
            <person name="Chen H."/>
            <person name="Zhou L."/>
            <person name="Ni X."/>
            <person name="Tian J."/>
            <person name="Zhou Y."/>
            <person name="Sheng Y."/>
            <person name="Liu T."/>
            <person name="Pan Y."/>
            <person name="Xia L."/>
            <person name="Li J."/>
            <person name="Zhao F."/>
            <person name="Cao W."/>
        </authorList>
    </citation>
    <scope>NUCLEOTIDE SEQUENCE</scope>
    <source>
        <strain evidence="1">Hyas-2018</strain>
    </source>
</reference>
<comment type="caution">
    <text evidence="1">The sequence shown here is derived from an EMBL/GenBank/DDBJ whole genome shotgun (WGS) entry which is preliminary data.</text>
</comment>
<evidence type="ECO:0000313" key="1">
    <source>
        <dbReference type="EMBL" id="KAH6928044.1"/>
    </source>
</evidence>
<organism evidence="1 2">
    <name type="scientific">Hyalomma asiaticum</name>
    <name type="common">Tick</name>
    <dbReference type="NCBI Taxonomy" id="266040"/>
    <lineage>
        <taxon>Eukaryota</taxon>
        <taxon>Metazoa</taxon>
        <taxon>Ecdysozoa</taxon>
        <taxon>Arthropoda</taxon>
        <taxon>Chelicerata</taxon>
        <taxon>Arachnida</taxon>
        <taxon>Acari</taxon>
        <taxon>Parasitiformes</taxon>
        <taxon>Ixodida</taxon>
        <taxon>Ixodoidea</taxon>
        <taxon>Ixodidae</taxon>
        <taxon>Hyalomminae</taxon>
        <taxon>Hyalomma</taxon>
    </lineage>
</organism>
<proteinExistence type="predicted"/>
<accession>A0ACB7S5K4</accession>
<dbReference type="Proteomes" id="UP000821845">
    <property type="component" value="Chromosome 6"/>
</dbReference>
<dbReference type="EMBL" id="CM023486">
    <property type="protein sequence ID" value="KAH6928044.1"/>
    <property type="molecule type" value="Genomic_DNA"/>
</dbReference>